<protein>
    <submittedName>
        <fullName evidence="10">Alpha-(1,6)-fucosyltransferase</fullName>
    </submittedName>
</protein>
<evidence type="ECO:0000259" key="7">
    <source>
        <dbReference type="PROSITE" id="PS50002"/>
    </source>
</evidence>
<dbReference type="Gene3D" id="3.40.50.11350">
    <property type="match status" value="1"/>
</dbReference>
<dbReference type="SUPFAM" id="SSF50044">
    <property type="entry name" value="SH3-domain"/>
    <property type="match status" value="1"/>
</dbReference>
<dbReference type="CDD" id="cd11300">
    <property type="entry name" value="Fut8_like"/>
    <property type="match status" value="1"/>
</dbReference>
<dbReference type="InterPro" id="IPR045573">
    <property type="entry name" value="Fut8_N_cat"/>
</dbReference>
<evidence type="ECO:0000256" key="4">
    <source>
        <dbReference type="PROSITE-ProRule" id="PRU00192"/>
    </source>
</evidence>
<dbReference type="InterPro" id="IPR001452">
    <property type="entry name" value="SH3_domain"/>
</dbReference>
<dbReference type="PANTHER" id="PTHR13132:SF29">
    <property type="entry name" value="ALPHA-(1,6)-FUCOSYLTRANSFERASE"/>
    <property type="match status" value="1"/>
</dbReference>
<reference evidence="10" key="1">
    <citation type="submission" date="2022-11" db="UniProtKB">
        <authorList>
            <consortium name="WormBaseParasite"/>
        </authorList>
    </citation>
    <scope>IDENTIFICATION</scope>
</reference>
<dbReference type="WBParaSite" id="scaffold2588_cov146.g5101">
    <property type="protein sequence ID" value="scaffold2588_cov146.g5101"/>
    <property type="gene ID" value="scaffold2588_cov146.g5101"/>
</dbReference>
<comment type="similarity">
    <text evidence="5">Belongs to the glycosyltransferase 23 family.</text>
</comment>
<dbReference type="SMART" id="SM00326">
    <property type="entry name" value="SH3"/>
    <property type="match status" value="1"/>
</dbReference>
<sequence>MKWHNKWSLTNIGGFTFYWVRYVLAALALLWLTLLALVFLQQDIASCPTAKVQRFTESGGQQQNNFLHPKNLEGKVCFHFINELERLKNELIELQEENKQLKKLASSRDFRPVEPDQFLIHKPPEENLASDYGGADSGLRKVAPLVVAAEQRLKGQLYSKEHEEARRNLQNNIWELFLRINSEKFGKLIGKANTEILKQQFEHILTQSRILSVVDRAPEWHKKVLDKIADRIRESLFKLQNPSDCKTAKLVLEKDGSSWRYSENGWNAAFLPIGKCSWAEHITNNLHIEPFNGLSQTTKIVRLPIVDVLTTKPKQLPLAFPSQFSDLLLMHHSSPPAFFVGQILNFLMRENEEVKKFVLQAKEKIPFHLGPVVGLQIRRTDKVGTEAAFHKLEEYMEWADLWFRIERKRLNFPLLPKRVFIATDDPSVITEAREKYGSNGWMIFGNDEIANAAKPNTRYTDRSLLGIITDVRLLAECSYIVCRIGYELMQTRVGDAGNDVHSIDDIYYFGGQSAHEMEAIDGFKAENNEQIDLNKGDIIGIAGNHWNGWSMGNNKRTGRSGLFPSYLVASHILSLNLTEERLPNVTALNNFCLSDVPLLAISRLDQRGHVDLSNELNSHQTAQLRAVFYKIKNTPLSLEDYKNNVCVIILISQATESGQEARLNNLVGELEESLINSTGNNNFGGREETGGGVVSSLRSEIELWRLRSKRGSDQAQNYYDALEPLAEHLEILEGNDLDLDELYTAIEAAEQSVDALWNLAVDEPYPRQRMKQLLNLRVKQKVSYPAAQLICASIVRRISKEEYFRSSELSKTALSLTQQWIDAVELLTAKSWPQNGLHPWEGSPHQMEQFERFHKRIDEAIKLYFKN</sequence>
<proteinExistence type="inferred from homology"/>
<dbReference type="CDD" id="cd11792">
    <property type="entry name" value="SH3_Fut8"/>
    <property type="match status" value="1"/>
</dbReference>
<evidence type="ECO:0000256" key="5">
    <source>
        <dbReference type="PROSITE-ProRule" id="PRU00992"/>
    </source>
</evidence>
<dbReference type="PROSITE" id="PS50002">
    <property type="entry name" value="SH3"/>
    <property type="match status" value="1"/>
</dbReference>
<evidence type="ECO:0000256" key="2">
    <source>
        <dbReference type="ARBA" id="ARBA00022676"/>
    </source>
</evidence>
<evidence type="ECO:0000256" key="6">
    <source>
        <dbReference type="SAM" id="Coils"/>
    </source>
</evidence>
<dbReference type="Pfam" id="PF14604">
    <property type="entry name" value="SH3_9"/>
    <property type="match status" value="1"/>
</dbReference>
<organism evidence="9 10">
    <name type="scientific">Meloidogyne javanica</name>
    <name type="common">Root-knot nematode worm</name>
    <dbReference type="NCBI Taxonomy" id="6303"/>
    <lineage>
        <taxon>Eukaryota</taxon>
        <taxon>Metazoa</taxon>
        <taxon>Ecdysozoa</taxon>
        <taxon>Nematoda</taxon>
        <taxon>Chromadorea</taxon>
        <taxon>Rhabditida</taxon>
        <taxon>Tylenchina</taxon>
        <taxon>Tylenchomorpha</taxon>
        <taxon>Tylenchoidea</taxon>
        <taxon>Meloidogynidae</taxon>
        <taxon>Meloidogyninae</taxon>
        <taxon>Meloidogyne</taxon>
        <taxon>Meloidogyne incognita group</taxon>
    </lineage>
</organism>
<keyword evidence="3 5" id="KW-0808">Transferase</keyword>
<feature type="domain" description="SH3" evidence="7">
    <location>
        <begin position="512"/>
        <end position="573"/>
    </location>
</feature>
<keyword evidence="9" id="KW-1185">Reference proteome</keyword>
<dbReference type="AlphaFoldDB" id="A0A915M4V8"/>
<dbReference type="Proteomes" id="UP000887561">
    <property type="component" value="Unplaced"/>
</dbReference>
<dbReference type="Gene3D" id="2.30.30.40">
    <property type="entry name" value="SH3 Domains"/>
    <property type="match status" value="1"/>
</dbReference>
<evidence type="ECO:0000313" key="9">
    <source>
        <dbReference type="Proteomes" id="UP000887561"/>
    </source>
</evidence>
<dbReference type="PANTHER" id="PTHR13132">
    <property type="entry name" value="ALPHA- 1,6 -FUCOSYLTRANSFERASE"/>
    <property type="match status" value="1"/>
</dbReference>
<evidence type="ECO:0000313" key="10">
    <source>
        <dbReference type="WBParaSite" id="scaffold2588_cov146.g5101"/>
    </source>
</evidence>
<dbReference type="InterPro" id="IPR035653">
    <property type="entry name" value="Fut8_SH3"/>
</dbReference>
<evidence type="ECO:0000256" key="1">
    <source>
        <dbReference type="ARBA" id="ARBA00022443"/>
    </source>
</evidence>
<dbReference type="InterPro" id="IPR027350">
    <property type="entry name" value="GT23_dom"/>
</dbReference>
<dbReference type="GO" id="GO:0046921">
    <property type="term" value="F:alpha-(1-&gt;6)-fucosyltransferase activity"/>
    <property type="evidence" value="ECO:0007669"/>
    <property type="project" value="TreeGrafter"/>
</dbReference>
<keyword evidence="2 5" id="KW-0328">Glycosyltransferase</keyword>
<feature type="region of interest" description="Important for donor substrate binding" evidence="5">
    <location>
        <begin position="378"/>
        <end position="379"/>
    </location>
</feature>
<dbReference type="Pfam" id="PF19745">
    <property type="entry name" value="FUT8_N_cat"/>
    <property type="match status" value="1"/>
</dbReference>
<evidence type="ECO:0000259" key="8">
    <source>
        <dbReference type="PROSITE" id="PS51659"/>
    </source>
</evidence>
<dbReference type="GO" id="GO:0006487">
    <property type="term" value="P:protein N-linked glycosylation"/>
    <property type="evidence" value="ECO:0007669"/>
    <property type="project" value="TreeGrafter"/>
</dbReference>
<feature type="coiled-coil region" evidence="6">
    <location>
        <begin position="77"/>
        <end position="107"/>
    </location>
</feature>
<evidence type="ECO:0000256" key="3">
    <source>
        <dbReference type="ARBA" id="ARBA00022679"/>
    </source>
</evidence>
<keyword evidence="1 4" id="KW-0728">SH3 domain</keyword>
<dbReference type="PROSITE" id="PS51659">
    <property type="entry name" value="GT23"/>
    <property type="match status" value="1"/>
</dbReference>
<accession>A0A915M4V8</accession>
<dbReference type="InterPro" id="IPR036028">
    <property type="entry name" value="SH3-like_dom_sf"/>
</dbReference>
<keyword evidence="6" id="KW-0175">Coiled coil</keyword>
<name>A0A915M4V8_MELJA</name>
<feature type="domain" description="GT23" evidence="8">
    <location>
        <begin position="250"/>
        <end position="503"/>
    </location>
</feature>